<evidence type="ECO:0000259" key="1">
    <source>
        <dbReference type="PROSITE" id="PS50041"/>
    </source>
</evidence>
<dbReference type="InterPro" id="IPR016186">
    <property type="entry name" value="C-type_lectin-like/link_sf"/>
</dbReference>
<evidence type="ECO:0000313" key="4">
    <source>
        <dbReference type="Proteomes" id="UP001176961"/>
    </source>
</evidence>
<dbReference type="SMART" id="SM00034">
    <property type="entry name" value="CLECT"/>
    <property type="match status" value="1"/>
</dbReference>
<dbReference type="EMBL" id="CATQJL010000112">
    <property type="protein sequence ID" value="CAJ0592977.1"/>
    <property type="molecule type" value="Genomic_DNA"/>
</dbReference>
<name>A0AA36GKK9_CYLNA</name>
<dbReference type="InterPro" id="IPR036056">
    <property type="entry name" value="Fibrinogen-like_C"/>
</dbReference>
<dbReference type="InterPro" id="IPR001304">
    <property type="entry name" value="C-type_lectin-like"/>
</dbReference>
<evidence type="ECO:0000313" key="3">
    <source>
        <dbReference type="EMBL" id="CAJ0592977.1"/>
    </source>
</evidence>
<dbReference type="InterPro" id="IPR050373">
    <property type="entry name" value="Fibrinogen_C-term_domain"/>
</dbReference>
<dbReference type="Pfam" id="PF00059">
    <property type="entry name" value="Lectin_C"/>
    <property type="match status" value="1"/>
</dbReference>
<dbReference type="PROSITE" id="PS50041">
    <property type="entry name" value="C_TYPE_LECTIN_2"/>
    <property type="match status" value="1"/>
</dbReference>
<dbReference type="PROSITE" id="PS51406">
    <property type="entry name" value="FIBRINOGEN_C_2"/>
    <property type="match status" value="1"/>
</dbReference>
<gene>
    <name evidence="3" type="ORF">CYNAS_LOCUS4960</name>
</gene>
<sequence length="264" mass="30372">MFVSDEYLVKCVMNWDDAEAYCVARGEHLASIHSQFDNRNLQELGLSSNCSTIWIGGRTVNYQGIWSDGTRFDYSFWGNGYPNSGGYWCVYVDSNTGFWKSDYYYHSVPCFACEVPQKMTDCADWYKAGYKDSGVYNISLNGTSHNVYCSMDNGGGWTVFQNRVNNNESFWNRAWNDYKNGFNKAGMTNSSNFWLGLQLLHQLTEKDKDVTLRVEMMGDRTPGSPKALSSWSNEYTRFKVAGKSSKYQLKDLYLDNQEQITSMW</sequence>
<dbReference type="Gene3D" id="3.90.215.10">
    <property type="entry name" value="Gamma Fibrinogen, chain A, domain 1"/>
    <property type="match status" value="1"/>
</dbReference>
<dbReference type="InterPro" id="IPR014716">
    <property type="entry name" value="Fibrinogen_a/b/g_C_1"/>
</dbReference>
<accession>A0AA36GKK9</accession>
<dbReference type="SUPFAM" id="SSF56496">
    <property type="entry name" value="Fibrinogen C-terminal domain-like"/>
    <property type="match status" value="1"/>
</dbReference>
<keyword evidence="4" id="KW-1185">Reference proteome</keyword>
<feature type="domain" description="C-type lectin" evidence="1">
    <location>
        <begin position="13"/>
        <end position="101"/>
    </location>
</feature>
<dbReference type="CDD" id="cd00037">
    <property type="entry name" value="CLECT"/>
    <property type="match status" value="1"/>
</dbReference>
<comment type="caution">
    <text evidence="3">The sequence shown here is derived from an EMBL/GenBank/DDBJ whole genome shotgun (WGS) entry which is preliminary data.</text>
</comment>
<dbReference type="Gene3D" id="3.10.100.10">
    <property type="entry name" value="Mannose-Binding Protein A, subunit A"/>
    <property type="match status" value="1"/>
</dbReference>
<reference evidence="3" key="1">
    <citation type="submission" date="2023-07" db="EMBL/GenBank/DDBJ databases">
        <authorList>
            <consortium name="CYATHOMIX"/>
        </authorList>
    </citation>
    <scope>NUCLEOTIDE SEQUENCE</scope>
    <source>
        <strain evidence="3">N/A</strain>
    </source>
</reference>
<proteinExistence type="predicted"/>
<evidence type="ECO:0000259" key="2">
    <source>
        <dbReference type="PROSITE" id="PS51406"/>
    </source>
</evidence>
<dbReference type="Pfam" id="PF00147">
    <property type="entry name" value="Fibrinogen_C"/>
    <property type="match status" value="1"/>
</dbReference>
<feature type="domain" description="Fibrinogen C-terminal" evidence="2">
    <location>
        <begin position="113"/>
        <end position="216"/>
    </location>
</feature>
<dbReference type="Proteomes" id="UP001176961">
    <property type="component" value="Unassembled WGS sequence"/>
</dbReference>
<dbReference type="PANTHER" id="PTHR19143">
    <property type="entry name" value="FIBRINOGEN/TENASCIN/ANGIOPOEITIN"/>
    <property type="match status" value="1"/>
</dbReference>
<dbReference type="SMART" id="SM00186">
    <property type="entry name" value="FBG"/>
    <property type="match status" value="1"/>
</dbReference>
<protein>
    <submittedName>
        <fullName evidence="3">Uncharacterized protein</fullName>
    </submittedName>
</protein>
<dbReference type="AlphaFoldDB" id="A0AA36GKK9"/>
<organism evidence="3 4">
    <name type="scientific">Cylicocyclus nassatus</name>
    <name type="common">Nematode worm</name>
    <dbReference type="NCBI Taxonomy" id="53992"/>
    <lineage>
        <taxon>Eukaryota</taxon>
        <taxon>Metazoa</taxon>
        <taxon>Ecdysozoa</taxon>
        <taxon>Nematoda</taxon>
        <taxon>Chromadorea</taxon>
        <taxon>Rhabditida</taxon>
        <taxon>Rhabditina</taxon>
        <taxon>Rhabditomorpha</taxon>
        <taxon>Strongyloidea</taxon>
        <taxon>Strongylidae</taxon>
        <taxon>Cylicocyclus</taxon>
    </lineage>
</organism>
<dbReference type="PANTHER" id="PTHR19143:SF327">
    <property type="entry name" value="FI21813P1-RELATED"/>
    <property type="match status" value="1"/>
</dbReference>
<dbReference type="SUPFAM" id="SSF56436">
    <property type="entry name" value="C-type lectin-like"/>
    <property type="match status" value="1"/>
</dbReference>
<dbReference type="InterPro" id="IPR002181">
    <property type="entry name" value="Fibrinogen_a/b/g_C_dom"/>
</dbReference>
<dbReference type="GO" id="GO:0005615">
    <property type="term" value="C:extracellular space"/>
    <property type="evidence" value="ECO:0007669"/>
    <property type="project" value="TreeGrafter"/>
</dbReference>
<dbReference type="InterPro" id="IPR016187">
    <property type="entry name" value="CTDL_fold"/>
</dbReference>